<sequence>MLPGCATWEAVGVELPDEQVYELGSAGEYELVRRVGAGEVLRVEKPFPVAFDPARLVDD</sequence>
<evidence type="ECO:0000313" key="2">
    <source>
        <dbReference type="Proteomes" id="UP001205311"/>
    </source>
</evidence>
<organism evidence="1 2">
    <name type="scientific">Streptoalloteichus tenebrarius (strain ATCC 17920 / DSM 40477 / JCM 4838 / CBS 697.72 / NBRC 16177 / NCIMB 11028 / NRRL B-12390 / A12253. 1 / ISP 5477)</name>
    <name type="common">Streptomyces tenebrarius</name>
    <dbReference type="NCBI Taxonomy" id="1933"/>
    <lineage>
        <taxon>Bacteria</taxon>
        <taxon>Bacillati</taxon>
        <taxon>Actinomycetota</taxon>
        <taxon>Actinomycetes</taxon>
        <taxon>Pseudonocardiales</taxon>
        <taxon>Pseudonocardiaceae</taxon>
        <taxon>Streptoalloteichus</taxon>
    </lineage>
</organism>
<gene>
    <name evidence="1" type="ORF">LX15_003881</name>
</gene>
<keyword evidence="2" id="KW-1185">Reference proteome</keyword>
<comment type="caution">
    <text evidence="1">The sequence shown here is derived from an EMBL/GenBank/DDBJ whole genome shotgun (WGS) entry which is preliminary data.</text>
</comment>
<protein>
    <submittedName>
        <fullName evidence="1">Uncharacterized protein</fullName>
    </submittedName>
</protein>
<dbReference type="Proteomes" id="UP001205311">
    <property type="component" value="Unassembled WGS sequence"/>
</dbReference>
<reference evidence="1 2" key="1">
    <citation type="submission" date="2022-06" db="EMBL/GenBank/DDBJ databases">
        <title>Genomic Encyclopedia of Archaeal and Bacterial Type Strains, Phase II (KMG-II): from individual species to whole genera.</title>
        <authorList>
            <person name="Goeker M."/>
        </authorList>
    </citation>
    <scope>NUCLEOTIDE SEQUENCE [LARGE SCALE GENOMIC DNA]</scope>
    <source>
        <strain evidence="1 2">DSM 40477</strain>
    </source>
</reference>
<proteinExistence type="predicted"/>
<accession>A0ABT1HXC1</accession>
<evidence type="ECO:0000313" key="1">
    <source>
        <dbReference type="EMBL" id="MCP2260168.1"/>
    </source>
</evidence>
<name>A0ABT1HXC1_STRSD</name>
<dbReference type="EMBL" id="JAMTCP010000024">
    <property type="protein sequence ID" value="MCP2260168.1"/>
    <property type="molecule type" value="Genomic_DNA"/>
</dbReference>